<evidence type="ECO:0000313" key="3">
    <source>
        <dbReference type="EMBL" id="SOC45435.1"/>
    </source>
</evidence>
<keyword evidence="1" id="KW-0472">Membrane</keyword>
<keyword evidence="4" id="KW-1185">Reference proteome</keyword>
<feature type="domain" description="AsmA" evidence="2">
    <location>
        <begin position="51"/>
        <end position="233"/>
    </location>
</feature>
<name>A0A285UU29_9HYPH</name>
<feature type="transmembrane region" description="Helical" evidence="1">
    <location>
        <begin position="52"/>
        <end position="71"/>
    </location>
</feature>
<dbReference type="InterPro" id="IPR052894">
    <property type="entry name" value="AsmA-related"/>
</dbReference>
<organism evidence="3 4">
    <name type="scientific">Rhizobium subbaraonis</name>
    <dbReference type="NCBI Taxonomy" id="908946"/>
    <lineage>
        <taxon>Bacteria</taxon>
        <taxon>Pseudomonadati</taxon>
        <taxon>Pseudomonadota</taxon>
        <taxon>Alphaproteobacteria</taxon>
        <taxon>Hyphomicrobiales</taxon>
        <taxon>Rhizobiaceae</taxon>
        <taxon>Rhizobium/Agrobacterium group</taxon>
        <taxon>Rhizobium</taxon>
    </lineage>
</organism>
<dbReference type="PANTHER" id="PTHR30441">
    <property type="entry name" value="DUF748 DOMAIN-CONTAINING PROTEIN"/>
    <property type="match status" value="1"/>
</dbReference>
<gene>
    <name evidence="3" type="ORF">SAMN05892877_115115</name>
</gene>
<protein>
    <submittedName>
        <fullName evidence="3">AsmA protein</fullName>
    </submittedName>
</protein>
<dbReference type="PANTHER" id="PTHR30441:SF4">
    <property type="entry name" value="PROTEIN ASMA"/>
    <property type="match status" value="1"/>
</dbReference>
<sequence length="653" mass="69550">MYSLAESGISRSHPFDFFRPKAYPLARGHETEHPGQRTDNVMGIQNRFRPKLLLLLFVVMAALVVVLRLSGPALVSSERVKDQIEAKVSAWTGAQLSFSGTPTFTFWPHPQMRFEHARLTDPAPVAGDGLLFTAQTVSVSFSLLGSLFGAPSLGEMELVRPVFHIRRDEHGKFNWRRGDGMRTALKESSAGEQETAAPLPEFGEVAMRDGAIVVEDRRRGEQYRISDVEGSIDWSAVSSKLDVALQGVINSEVARLKLTAGQPMQLLKGQNSAVRVTLDSDPLRVDFDGTANLSANAYAAGQVKLSTPSFGHLLAWQGTRFSPVGKLGEVSLEGQLSTNGATARVDGLMLQVQESQATGALDVSLPPQGTPRIGGTIAFDKIDLRSMIDAYSPLPGGDDDSLPAPVAALAAIDLDLRLSAREALFEPVVLEELAAGIRSVDGDTSLDIADATLLGGNVSGHISVIGDERGSSGGELQVSLQNADLGALVGLSGLSGPLPVGRGSADISLFTDRAVSELQRGDISGTFRFNLDQGTISSFDAETFEKQMAENAVFNAGKAANGSFDFSDGLIEGRIERGLAELTKATFDGRDKRLSLSGVIPYHSRNVALAGSLADRFQSEDAIVSPTINFLIGGSWPDPVISPVSVLTEIPAD</sequence>
<dbReference type="Proteomes" id="UP000219167">
    <property type="component" value="Unassembled WGS sequence"/>
</dbReference>
<dbReference type="Pfam" id="PF05170">
    <property type="entry name" value="AsmA"/>
    <property type="match status" value="2"/>
</dbReference>
<accession>A0A285UU29</accession>
<reference evidence="3 4" key="1">
    <citation type="submission" date="2017-08" db="EMBL/GenBank/DDBJ databases">
        <authorList>
            <person name="de Groot N.N."/>
        </authorList>
    </citation>
    <scope>NUCLEOTIDE SEQUENCE [LARGE SCALE GENOMIC DNA]</scope>
    <source>
        <strain evidence="3 4">JC85</strain>
    </source>
</reference>
<dbReference type="GO" id="GO:0090313">
    <property type="term" value="P:regulation of protein targeting to membrane"/>
    <property type="evidence" value="ECO:0007669"/>
    <property type="project" value="TreeGrafter"/>
</dbReference>
<proteinExistence type="predicted"/>
<evidence type="ECO:0000259" key="2">
    <source>
        <dbReference type="Pfam" id="PF05170"/>
    </source>
</evidence>
<dbReference type="GO" id="GO:0005886">
    <property type="term" value="C:plasma membrane"/>
    <property type="evidence" value="ECO:0007669"/>
    <property type="project" value="TreeGrafter"/>
</dbReference>
<dbReference type="AlphaFoldDB" id="A0A285UU29"/>
<evidence type="ECO:0000313" key="4">
    <source>
        <dbReference type="Proteomes" id="UP000219167"/>
    </source>
</evidence>
<feature type="domain" description="AsmA" evidence="2">
    <location>
        <begin position="408"/>
        <end position="583"/>
    </location>
</feature>
<keyword evidence="1" id="KW-0812">Transmembrane</keyword>
<dbReference type="InterPro" id="IPR007844">
    <property type="entry name" value="AsmA"/>
</dbReference>
<evidence type="ECO:0000256" key="1">
    <source>
        <dbReference type="SAM" id="Phobius"/>
    </source>
</evidence>
<dbReference type="EMBL" id="OBQD01000015">
    <property type="protein sequence ID" value="SOC45435.1"/>
    <property type="molecule type" value="Genomic_DNA"/>
</dbReference>
<keyword evidence="1" id="KW-1133">Transmembrane helix</keyword>